<evidence type="ECO:0000256" key="4">
    <source>
        <dbReference type="ARBA" id="ARBA00011233"/>
    </source>
</evidence>
<dbReference type="InterPro" id="IPR028096">
    <property type="entry name" value="EfeO_Cupredoxin"/>
</dbReference>
<evidence type="ECO:0000256" key="13">
    <source>
        <dbReference type="SAM" id="MobiDB-lite"/>
    </source>
</evidence>
<feature type="binding site" description="type 1 copper site" evidence="12">
    <location>
        <position position="774"/>
    </location>
    <ligand>
        <name>Cu cation</name>
        <dbReference type="ChEBI" id="CHEBI:23378"/>
        <label>1</label>
    </ligand>
</feature>
<organism evidence="17 18">
    <name type="scientific">Cellulomonas persica</name>
    <dbReference type="NCBI Taxonomy" id="76861"/>
    <lineage>
        <taxon>Bacteria</taxon>
        <taxon>Bacillati</taxon>
        <taxon>Actinomycetota</taxon>
        <taxon>Actinomycetes</taxon>
        <taxon>Micrococcales</taxon>
        <taxon>Cellulomonadaceae</taxon>
        <taxon>Cellulomonas</taxon>
    </lineage>
</organism>
<evidence type="ECO:0000256" key="10">
    <source>
        <dbReference type="ARBA" id="ARBA00023008"/>
    </source>
</evidence>
<feature type="compositionally biased region" description="Low complexity" evidence="13">
    <location>
        <begin position="632"/>
        <end position="649"/>
    </location>
</feature>
<name>A0A510USH4_9CELL</name>
<dbReference type="CDD" id="cd04208">
    <property type="entry name" value="CuRO_2_CuNIR"/>
    <property type="match status" value="1"/>
</dbReference>
<comment type="similarity">
    <text evidence="3">Belongs to the multicopper oxidase family.</text>
</comment>
<evidence type="ECO:0000313" key="18">
    <source>
        <dbReference type="Proteomes" id="UP000321386"/>
    </source>
</evidence>
<feature type="binding site" description="type 1 copper site" evidence="12">
    <location>
        <position position="773"/>
    </location>
    <ligand>
        <name>Cu cation</name>
        <dbReference type="ChEBI" id="CHEBI:23378"/>
        <label>1</label>
    </ligand>
</feature>
<dbReference type="InterPro" id="IPR045087">
    <property type="entry name" value="Cu-oxidase_fam"/>
</dbReference>
<evidence type="ECO:0000256" key="2">
    <source>
        <dbReference type="ARBA" id="ARBA00001973"/>
    </source>
</evidence>
<dbReference type="InterPro" id="IPR001287">
    <property type="entry name" value="NO2-reductase_Cu"/>
</dbReference>
<dbReference type="GO" id="GO:0050421">
    <property type="term" value="F:nitrite reductase (NO-forming) activity"/>
    <property type="evidence" value="ECO:0007669"/>
    <property type="project" value="UniProtKB-EC"/>
</dbReference>
<comment type="subunit">
    <text evidence="4">Homotrimer.</text>
</comment>
<proteinExistence type="inferred from homology"/>
<keyword evidence="10 12" id="KW-0186">Copper</keyword>
<evidence type="ECO:0000259" key="15">
    <source>
        <dbReference type="Pfam" id="PF07732"/>
    </source>
</evidence>
<feature type="binding site" description="type 1 copper site" evidence="12">
    <location>
        <position position="928"/>
    </location>
    <ligand>
        <name>Cu cation</name>
        <dbReference type="ChEBI" id="CHEBI:23378"/>
        <label>1</label>
    </ligand>
</feature>
<comment type="catalytic activity">
    <reaction evidence="11">
        <text>nitric oxide + Fe(III)-[cytochrome c] + H2O = Fe(II)-[cytochrome c] + nitrite + 2 H(+)</text>
        <dbReference type="Rhea" id="RHEA:15233"/>
        <dbReference type="Rhea" id="RHEA-COMP:10350"/>
        <dbReference type="Rhea" id="RHEA-COMP:14399"/>
        <dbReference type="ChEBI" id="CHEBI:15377"/>
        <dbReference type="ChEBI" id="CHEBI:15378"/>
        <dbReference type="ChEBI" id="CHEBI:16301"/>
        <dbReference type="ChEBI" id="CHEBI:16480"/>
        <dbReference type="ChEBI" id="CHEBI:29033"/>
        <dbReference type="ChEBI" id="CHEBI:29034"/>
        <dbReference type="EC" id="1.7.2.1"/>
    </reaction>
</comment>
<feature type="domain" description="Plastocyanin-like" evidence="15">
    <location>
        <begin position="689"/>
        <end position="796"/>
    </location>
</feature>
<evidence type="ECO:0000256" key="11">
    <source>
        <dbReference type="ARBA" id="ARBA00049340"/>
    </source>
</evidence>
<dbReference type="GO" id="GO:0005507">
    <property type="term" value="F:copper ion binding"/>
    <property type="evidence" value="ECO:0007669"/>
    <property type="project" value="InterPro"/>
</dbReference>
<accession>A0A510USH4</accession>
<feature type="transmembrane region" description="Helical" evidence="14">
    <location>
        <begin position="167"/>
        <end position="191"/>
    </location>
</feature>
<feature type="domain" description="EfeO-type cupredoxin-like" evidence="16">
    <location>
        <begin position="500"/>
        <end position="562"/>
    </location>
</feature>
<evidence type="ECO:0000256" key="8">
    <source>
        <dbReference type="ARBA" id="ARBA00022737"/>
    </source>
</evidence>
<feature type="binding site" description="type 1 copper site" evidence="12">
    <location>
        <position position="739"/>
    </location>
    <ligand>
        <name>Cu cation</name>
        <dbReference type="ChEBI" id="CHEBI:23378"/>
        <label>1</label>
    </ligand>
</feature>
<dbReference type="InterPro" id="IPR011707">
    <property type="entry name" value="Cu-oxidase-like_N"/>
</dbReference>
<feature type="region of interest" description="Disordered" evidence="13">
    <location>
        <begin position="421"/>
        <end position="447"/>
    </location>
</feature>
<evidence type="ECO:0000256" key="12">
    <source>
        <dbReference type="PIRSR" id="PIRSR601287-1"/>
    </source>
</evidence>
<comment type="cofactor">
    <cofactor evidence="2 12">
        <name>Cu(2+)</name>
        <dbReference type="ChEBI" id="CHEBI:29036"/>
    </cofactor>
</comment>
<feature type="transmembrane region" description="Helical" evidence="14">
    <location>
        <begin position="100"/>
        <end position="122"/>
    </location>
</feature>
<keyword evidence="18" id="KW-1185">Reference proteome</keyword>
<feature type="binding site" description="type 1 copper site" evidence="12">
    <location>
        <position position="734"/>
    </location>
    <ligand>
        <name>Cu cation</name>
        <dbReference type="ChEBI" id="CHEBI:23378"/>
        <label>1</label>
    </ligand>
</feature>
<feature type="transmembrane region" description="Helical" evidence="14">
    <location>
        <begin position="391"/>
        <end position="412"/>
    </location>
</feature>
<reference evidence="17 18" key="1">
    <citation type="submission" date="2019-07" db="EMBL/GenBank/DDBJ databases">
        <title>Whole genome shotgun sequence of Cellulomonas persica NBRC 101101.</title>
        <authorList>
            <person name="Hosoyama A."/>
            <person name="Uohara A."/>
            <person name="Ohji S."/>
            <person name="Ichikawa N."/>
        </authorList>
    </citation>
    <scope>NUCLEOTIDE SEQUENCE [LARGE SCALE GENOMIC DNA]</scope>
    <source>
        <strain evidence="17 18">NBRC 101101</strain>
    </source>
</reference>
<keyword evidence="14" id="KW-0812">Transmembrane</keyword>
<keyword evidence="14" id="KW-0472">Membrane</keyword>
<evidence type="ECO:0000256" key="14">
    <source>
        <dbReference type="SAM" id="Phobius"/>
    </source>
</evidence>
<feature type="transmembrane region" description="Helical" evidence="14">
    <location>
        <begin position="366"/>
        <end position="385"/>
    </location>
</feature>
<evidence type="ECO:0000256" key="5">
    <source>
        <dbReference type="ARBA" id="ARBA00011882"/>
    </source>
</evidence>
<dbReference type="AlphaFoldDB" id="A0A510USH4"/>
<evidence type="ECO:0000256" key="3">
    <source>
        <dbReference type="ARBA" id="ARBA00010609"/>
    </source>
</evidence>
<feature type="transmembrane region" description="Helical" evidence="14">
    <location>
        <begin position="325"/>
        <end position="354"/>
    </location>
</feature>
<dbReference type="PRINTS" id="PR00695">
    <property type="entry name" value="CUNO2RDTASE"/>
</dbReference>
<keyword evidence="14" id="KW-1133">Transmembrane helix</keyword>
<keyword evidence="8" id="KW-0677">Repeat</keyword>
<dbReference type="SUPFAM" id="SSF49503">
    <property type="entry name" value="Cupredoxins"/>
    <property type="match status" value="3"/>
</dbReference>
<dbReference type="InterPro" id="IPR008972">
    <property type="entry name" value="Cupredoxin"/>
</dbReference>
<keyword evidence="7 12" id="KW-0479">Metal-binding</keyword>
<feature type="transmembrane region" description="Helical" evidence="14">
    <location>
        <begin position="293"/>
        <end position="313"/>
    </location>
</feature>
<comment type="caution">
    <text evidence="17">The sequence shown here is derived from an EMBL/GenBank/DDBJ whole genome shotgun (WGS) entry which is preliminary data.</text>
</comment>
<dbReference type="PANTHER" id="PTHR11709">
    <property type="entry name" value="MULTI-COPPER OXIDASE"/>
    <property type="match status" value="1"/>
</dbReference>
<feature type="region of interest" description="Disordered" evidence="13">
    <location>
        <begin position="593"/>
        <end position="649"/>
    </location>
</feature>
<evidence type="ECO:0000256" key="6">
    <source>
        <dbReference type="ARBA" id="ARBA00017290"/>
    </source>
</evidence>
<evidence type="ECO:0000259" key="16">
    <source>
        <dbReference type="Pfam" id="PF13473"/>
    </source>
</evidence>
<feature type="transmembrane region" description="Helical" evidence="14">
    <location>
        <begin position="458"/>
        <end position="476"/>
    </location>
</feature>
<dbReference type="Pfam" id="PF13473">
    <property type="entry name" value="Cupredoxin_1"/>
    <property type="match status" value="1"/>
</dbReference>
<feature type="transmembrane region" description="Helical" evidence="14">
    <location>
        <begin position="233"/>
        <end position="253"/>
    </location>
</feature>
<keyword evidence="9" id="KW-0560">Oxidoreductase</keyword>
<feature type="transmembrane region" description="Helical" evidence="14">
    <location>
        <begin position="74"/>
        <end position="94"/>
    </location>
</feature>
<dbReference type="Gene3D" id="2.60.40.420">
    <property type="entry name" value="Cupredoxins - blue copper proteins"/>
    <property type="match status" value="3"/>
</dbReference>
<comment type="cofactor">
    <cofactor evidence="1 12">
        <name>Cu(+)</name>
        <dbReference type="ChEBI" id="CHEBI:49552"/>
    </cofactor>
</comment>
<dbReference type="CDD" id="cd00920">
    <property type="entry name" value="Cupredoxin"/>
    <property type="match status" value="1"/>
</dbReference>
<sequence>MTRASWHVRANGLVLAWLVAAALLTVAHRWVPAAQWLMVHLLLLGAVTTAILLWSQHFADTLLRTPVPGGRRGLTARLAAHTVGALLVVAGLALPHFALVVPGSVLVAGAGLTQAVVLVRQMRGALPTRFRPLVRWYVCAGLALPLGVACGVVLARGTLSDDAHGRVYVAHVALTLVGWVATTVLGTLMVLWPTVQHARIEPEDERDGRRALPVVLAGLGVLVVGAATGLRWLVPVGCVVVSVGAGLIGLVMWRQRRAALPVVAANAARELPARTAPVPVPPTFAPGSLAASLAWFVGSSLAFGAVVVAAPGWDVAVDRVRGLVAPFVVGFAAQVLIGALSHLLPVVLGGGPAVARRTAAELERGAVVRLVLVNGGLLLFCAPVPSTVRVVVSFVVLGALVAFVVLALRALLVVRHARRPQPAASGPGAETRPADAAGGAPAGPAPALAARSAHRSGALAVGVGALALALVVGVAMDPPAAGIATAGTSGDGSGDVVATGRTTTVRVEARDMRFSPSRIEVPAGDRLVLEVTNVDDDVHDLVVANGATTGRLAPGSSASVDVGVVGGDLDAWCSVAGHRLMGMTLTIVATGTPQVAAPPDGEQPADAGEAGDAHAGPGASGGAHHDHGGTGSSQTGSSQNGPSQTGPAADLLDLMAAPGEDVVARDAALEPLGPDEGPVTRRVRLVVQEVVREVAPGVTQRLWTFGGTAPGPVLHGRVGDRFVVTLVNDGSIGHSIDFHAGALAPDDVMRTIQPGEELTYTFTATRSGIWMYHCSTMPMSTHLANGMLGAVVIEPDGLAPVDRQYVVVQHELYLGEQGGEVDAAKVATQVPDLVVFNGYANQYRDRPLTASAGQSVRFWVLDAGPNRPSAFHVVGGQFHTVFREGEYTLRDGGSTGTGGSQVLALQPAEGGFVEVTFPEAGTYPFVSHVMSDAEKGATGRVVVTP</sequence>
<feature type="transmembrane region" description="Helical" evidence="14">
    <location>
        <begin position="134"/>
        <end position="155"/>
    </location>
</feature>
<dbReference type="OrthoDB" id="345021at2"/>
<feature type="binding site" description="type 1 copper site" evidence="12">
    <location>
        <position position="787"/>
    </location>
    <ligand>
        <name>Cu cation</name>
        <dbReference type="ChEBI" id="CHEBI:23378"/>
        <label>1</label>
    </ligand>
</feature>
<dbReference type="PANTHER" id="PTHR11709:SF394">
    <property type="entry name" value="FI03373P-RELATED"/>
    <property type="match status" value="1"/>
</dbReference>
<evidence type="ECO:0000256" key="1">
    <source>
        <dbReference type="ARBA" id="ARBA00001960"/>
    </source>
</evidence>
<dbReference type="EC" id="1.7.2.1" evidence="5"/>
<evidence type="ECO:0000256" key="9">
    <source>
        <dbReference type="ARBA" id="ARBA00023002"/>
    </source>
</evidence>
<feature type="transmembrane region" description="Helical" evidence="14">
    <location>
        <begin position="211"/>
        <end position="227"/>
    </location>
</feature>
<dbReference type="EMBL" id="BJUA01000001">
    <property type="protein sequence ID" value="GEK16421.1"/>
    <property type="molecule type" value="Genomic_DNA"/>
</dbReference>
<dbReference type="RefSeq" id="WP_146804738.1">
    <property type="nucleotide sequence ID" value="NZ_BJUA01000001.1"/>
</dbReference>
<protein>
    <recommendedName>
        <fullName evidence="6">Copper-containing nitrite reductase</fullName>
        <ecNumber evidence="5">1.7.2.1</ecNumber>
    </recommendedName>
</protein>
<dbReference type="CDD" id="cd11020">
    <property type="entry name" value="CuRO_1_CuNIR"/>
    <property type="match status" value="1"/>
</dbReference>
<evidence type="ECO:0000256" key="7">
    <source>
        <dbReference type="ARBA" id="ARBA00022723"/>
    </source>
</evidence>
<feature type="compositionally biased region" description="Low complexity" evidence="13">
    <location>
        <begin position="604"/>
        <end position="617"/>
    </location>
</feature>
<gene>
    <name evidence="17" type="ORF">CPE01_01540</name>
</gene>
<dbReference type="Proteomes" id="UP000321386">
    <property type="component" value="Unassembled WGS sequence"/>
</dbReference>
<evidence type="ECO:0000313" key="17">
    <source>
        <dbReference type="EMBL" id="GEK16421.1"/>
    </source>
</evidence>
<feature type="transmembrane region" description="Helical" evidence="14">
    <location>
        <begin position="37"/>
        <end position="54"/>
    </location>
</feature>
<dbReference type="Pfam" id="PF07732">
    <property type="entry name" value="Cu-oxidase_3"/>
    <property type="match status" value="1"/>
</dbReference>
<feature type="binding site" description="type 1 copper site" evidence="12">
    <location>
        <position position="782"/>
    </location>
    <ligand>
        <name>Cu cation</name>
        <dbReference type="ChEBI" id="CHEBI:23378"/>
        <label>1</label>
    </ligand>
</feature>